<keyword evidence="11" id="KW-1185">Reference proteome</keyword>
<keyword evidence="3 6" id="KW-0285">Flavoprotein</keyword>
<dbReference type="Proteomes" id="UP000282971">
    <property type="component" value="Unassembled WGS sequence"/>
</dbReference>
<dbReference type="Pfam" id="PF02770">
    <property type="entry name" value="Acyl-CoA_dh_M"/>
    <property type="match status" value="1"/>
</dbReference>
<dbReference type="InterPro" id="IPR013786">
    <property type="entry name" value="AcylCoA_DH/ox_N"/>
</dbReference>
<evidence type="ECO:0000259" key="8">
    <source>
        <dbReference type="Pfam" id="PF02770"/>
    </source>
</evidence>
<dbReference type="InterPro" id="IPR009075">
    <property type="entry name" value="AcylCo_DH/oxidase_C"/>
</dbReference>
<dbReference type="Gene3D" id="2.40.110.10">
    <property type="entry name" value="Butyryl-CoA Dehydrogenase, subunit A, domain 2"/>
    <property type="match status" value="1"/>
</dbReference>
<evidence type="ECO:0000256" key="5">
    <source>
        <dbReference type="ARBA" id="ARBA00023002"/>
    </source>
</evidence>
<dbReference type="GO" id="GO:0005886">
    <property type="term" value="C:plasma membrane"/>
    <property type="evidence" value="ECO:0007669"/>
    <property type="project" value="TreeGrafter"/>
</dbReference>
<dbReference type="SUPFAM" id="SSF47203">
    <property type="entry name" value="Acyl-CoA dehydrogenase C-terminal domain-like"/>
    <property type="match status" value="1"/>
</dbReference>
<dbReference type="PANTHER" id="PTHR43292">
    <property type="entry name" value="ACYL-COA DEHYDROGENASE"/>
    <property type="match status" value="1"/>
</dbReference>
<dbReference type="SUPFAM" id="SSF56645">
    <property type="entry name" value="Acyl-CoA dehydrogenase NM domain-like"/>
    <property type="match status" value="1"/>
</dbReference>
<evidence type="ECO:0000259" key="9">
    <source>
        <dbReference type="Pfam" id="PF02771"/>
    </source>
</evidence>
<dbReference type="InterPro" id="IPR046373">
    <property type="entry name" value="Acyl-CoA_Oxase/DH_mid-dom_sf"/>
</dbReference>
<evidence type="ECO:0000259" key="7">
    <source>
        <dbReference type="Pfam" id="PF00441"/>
    </source>
</evidence>
<organism evidence="10 11">
    <name type="scientific">Sphingomonas crocodyli</name>
    <dbReference type="NCBI Taxonomy" id="1979270"/>
    <lineage>
        <taxon>Bacteria</taxon>
        <taxon>Pseudomonadati</taxon>
        <taxon>Pseudomonadota</taxon>
        <taxon>Alphaproteobacteria</taxon>
        <taxon>Sphingomonadales</taxon>
        <taxon>Sphingomonadaceae</taxon>
        <taxon>Sphingomonas</taxon>
    </lineage>
</organism>
<feature type="domain" description="Acyl-CoA oxidase/dehydrogenase middle" evidence="8">
    <location>
        <begin position="127"/>
        <end position="221"/>
    </location>
</feature>
<evidence type="ECO:0000256" key="3">
    <source>
        <dbReference type="ARBA" id="ARBA00022630"/>
    </source>
</evidence>
<dbReference type="InterPro" id="IPR009100">
    <property type="entry name" value="AcylCoA_DH/oxidase_NM_dom_sf"/>
</dbReference>
<dbReference type="Gene3D" id="1.20.140.10">
    <property type="entry name" value="Butyryl-CoA Dehydrogenase, subunit A, domain 3"/>
    <property type="match status" value="1"/>
</dbReference>
<dbReference type="InterPro" id="IPR037069">
    <property type="entry name" value="AcylCoA_DH/ox_N_sf"/>
</dbReference>
<dbReference type="RefSeq" id="WP_127744124.1">
    <property type="nucleotide sequence ID" value="NZ_SACN01000001.1"/>
</dbReference>
<dbReference type="Gene3D" id="1.10.540.10">
    <property type="entry name" value="Acyl-CoA dehydrogenase/oxidase, N-terminal domain"/>
    <property type="match status" value="1"/>
</dbReference>
<dbReference type="InterPro" id="IPR006091">
    <property type="entry name" value="Acyl-CoA_Oxase/DH_mid-dom"/>
</dbReference>
<sequence length="400" mass="45035">MDFRYTEEDEIFRQDVRAGLRAILPADIRERQRLTTTMNSDTHDQRDWFKLLDDKGWSVPAWPVEYGGTGWSAIRKYIFEDEMYLASAPEFQWTGTHMVGPVIYTFGNDAQKARFLPEIRRGTHIWCQGFSEPGSGSDLASLRTHAKLEGDKYIVNGQKIWTSTAYEADWGFFLVKTDLTVKPQAGISFLLIDMKSPGITVRRIPQINDEEHLCEVFLDNVEVPAENLVGTPGKGWTSAKFLLEHERTSSAFIFWNKRELRRARMIADDIVHDGRPLSQSPAFAGRLARLEADLAALEWSVLRVLANESHGFDASVASSILKLRGSEMQQATTEIQVDLLATRGLRAYVPGRDQPAPSLPDWPEYVPGRTAIATIMRAATLYGGTKQVQKNILAKLAFGL</sequence>
<protein>
    <submittedName>
        <fullName evidence="10">Acyl-CoA dehydrogenase</fullName>
    </submittedName>
</protein>
<evidence type="ECO:0000256" key="4">
    <source>
        <dbReference type="ARBA" id="ARBA00022827"/>
    </source>
</evidence>
<dbReference type="Pfam" id="PF00441">
    <property type="entry name" value="Acyl-CoA_dh_1"/>
    <property type="match status" value="1"/>
</dbReference>
<keyword evidence="5 6" id="KW-0560">Oxidoreductase</keyword>
<dbReference type="PANTHER" id="PTHR43292:SF3">
    <property type="entry name" value="ACYL-COA DEHYDROGENASE FADE29"/>
    <property type="match status" value="1"/>
</dbReference>
<reference evidence="10 11" key="1">
    <citation type="submission" date="2019-01" db="EMBL/GenBank/DDBJ databases">
        <authorList>
            <person name="Chen W.-M."/>
        </authorList>
    </citation>
    <scope>NUCLEOTIDE SEQUENCE [LARGE SCALE GENOMIC DNA]</scope>
    <source>
        <strain evidence="10 11">CCP-7</strain>
    </source>
</reference>
<evidence type="ECO:0000256" key="6">
    <source>
        <dbReference type="RuleBase" id="RU362125"/>
    </source>
</evidence>
<keyword evidence="4 6" id="KW-0274">FAD</keyword>
<dbReference type="AlphaFoldDB" id="A0A437MA80"/>
<evidence type="ECO:0000256" key="1">
    <source>
        <dbReference type="ARBA" id="ARBA00001974"/>
    </source>
</evidence>
<comment type="similarity">
    <text evidence="2 6">Belongs to the acyl-CoA dehydrogenase family.</text>
</comment>
<feature type="domain" description="Acyl-CoA dehydrogenase/oxidase N-terminal" evidence="9">
    <location>
        <begin position="6"/>
        <end position="122"/>
    </location>
</feature>
<dbReference type="EMBL" id="SACN01000001">
    <property type="protein sequence ID" value="RVT94550.1"/>
    <property type="molecule type" value="Genomic_DNA"/>
</dbReference>
<name>A0A437MA80_9SPHN</name>
<dbReference type="Pfam" id="PF02771">
    <property type="entry name" value="Acyl-CoA_dh_N"/>
    <property type="match status" value="1"/>
</dbReference>
<dbReference type="FunFam" id="2.40.110.10:FF:000011">
    <property type="entry name" value="Acyl-CoA dehydrogenase FadE34"/>
    <property type="match status" value="1"/>
</dbReference>
<comment type="caution">
    <text evidence="10">The sequence shown here is derived from an EMBL/GenBank/DDBJ whole genome shotgun (WGS) entry which is preliminary data.</text>
</comment>
<feature type="domain" description="Acyl-CoA dehydrogenase/oxidase C-terminal" evidence="7">
    <location>
        <begin position="233"/>
        <end position="395"/>
    </location>
</feature>
<dbReference type="OrthoDB" id="9780544at2"/>
<evidence type="ECO:0000256" key="2">
    <source>
        <dbReference type="ARBA" id="ARBA00009347"/>
    </source>
</evidence>
<accession>A0A437MA80</accession>
<dbReference type="InterPro" id="IPR036250">
    <property type="entry name" value="AcylCo_DH-like_C"/>
</dbReference>
<dbReference type="InterPro" id="IPR052161">
    <property type="entry name" value="Mycobact_Acyl-CoA_DH"/>
</dbReference>
<evidence type="ECO:0000313" key="11">
    <source>
        <dbReference type="Proteomes" id="UP000282971"/>
    </source>
</evidence>
<dbReference type="GO" id="GO:0016627">
    <property type="term" value="F:oxidoreductase activity, acting on the CH-CH group of donors"/>
    <property type="evidence" value="ECO:0007669"/>
    <property type="project" value="InterPro"/>
</dbReference>
<dbReference type="GO" id="GO:0050660">
    <property type="term" value="F:flavin adenine dinucleotide binding"/>
    <property type="evidence" value="ECO:0007669"/>
    <property type="project" value="InterPro"/>
</dbReference>
<evidence type="ECO:0000313" key="10">
    <source>
        <dbReference type="EMBL" id="RVT94550.1"/>
    </source>
</evidence>
<gene>
    <name evidence="10" type="ORF">EOD43_12140</name>
</gene>
<comment type="cofactor">
    <cofactor evidence="1 6">
        <name>FAD</name>
        <dbReference type="ChEBI" id="CHEBI:57692"/>
    </cofactor>
</comment>
<proteinExistence type="inferred from homology"/>